<proteinExistence type="predicted"/>
<sequence length="236" mass="28105">MEFSGVFDLCYNDTGKYVVYLKYFLFIKFGDLVYVDIKGVGTIVISFAELMNHRYLKMYYELSLVLTENKHKIIEKKKVDYRYIGEYNKEIYKEERDWFIDTAYFIEDFSTKVKKVETGKYYCYYAINPNDLRNMSVSSIDDVVKFYEVLYCRYGYEQVSIFTRLFADYTNLMLEYNIKTIEKAVEEISVSQEDDKNFVNLLELNKKGMNGDIFRILYNAVISTKGQKNYDALIKD</sequence>
<accession>A0A6C0CDE1</accession>
<protein>
    <submittedName>
        <fullName evidence="1">Uncharacterized protein</fullName>
    </submittedName>
</protein>
<reference evidence="1" key="1">
    <citation type="journal article" date="2020" name="Nature">
        <title>Giant virus diversity and host interactions through global metagenomics.</title>
        <authorList>
            <person name="Schulz F."/>
            <person name="Roux S."/>
            <person name="Paez-Espino D."/>
            <person name="Jungbluth S."/>
            <person name="Walsh D.A."/>
            <person name="Denef V.J."/>
            <person name="McMahon K.D."/>
            <person name="Konstantinidis K.T."/>
            <person name="Eloe-Fadrosh E.A."/>
            <person name="Kyrpides N.C."/>
            <person name="Woyke T."/>
        </authorList>
    </citation>
    <scope>NUCLEOTIDE SEQUENCE</scope>
    <source>
        <strain evidence="1">GVMAG-M-3300020565-3</strain>
    </source>
</reference>
<name>A0A6C0CDE1_9ZZZZ</name>
<evidence type="ECO:0000313" key="1">
    <source>
        <dbReference type="EMBL" id="QHT02162.1"/>
    </source>
</evidence>
<dbReference type="AlphaFoldDB" id="A0A6C0CDE1"/>
<organism evidence="1">
    <name type="scientific">viral metagenome</name>
    <dbReference type="NCBI Taxonomy" id="1070528"/>
    <lineage>
        <taxon>unclassified sequences</taxon>
        <taxon>metagenomes</taxon>
        <taxon>organismal metagenomes</taxon>
    </lineage>
</organism>
<dbReference type="EMBL" id="MN739390">
    <property type="protein sequence ID" value="QHT02162.1"/>
    <property type="molecule type" value="Genomic_DNA"/>
</dbReference>